<keyword evidence="2" id="KW-1185">Reference proteome</keyword>
<evidence type="ECO:0000313" key="2">
    <source>
        <dbReference type="Proteomes" id="UP000077266"/>
    </source>
</evidence>
<proteinExistence type="predicted"/>
<dbReference type="Proteomes" id="UP000077266">
    <property type="component" value="Unassembled WGS sequence"/>
</dbReference>
<evidence type="ECO:0008006" key="3">
    <source>
        <dbReference type="Google" id="ProtNLM"/>
    </source>
</evidence>
<dbReference type="STRING" id="1314781.A0A165HGV1"/>
<sequence>MLNRNGVADLGWALLSESPQYSRMTARLLLLIYKPGVRPRQNIVEGVAHRLAVAGRWSQIPGTVELGERVAGRTTKLLLTWKTRACMLNSDLPRARDYLNAMTRGGLPPDDITHVAIVAAYHAVGKKDDVEAHSKRFADTILLPLLNTFVAHPRPHAQDEQRAGSEDGQHIPALPLQPWYPPAPAHPHMHHLRYLPTALPPSIGHINSILASLMRRRRSAYQKCGLAELQRPDEKTNLVSTEGLPHLALEEPPLREFDAVPYDPSAGLANPQHRPLVELLALILNHNVRSNTSTFALRLWRDAVTRLDMDGARTTFKEMTERGIRSNSRHFTILMDAWAT</sequence>
<organism evidence="1 2">
    <name type="scientific">Exidia glandulosa HHB12029</name>
    <dbReference type="NCBI Taxonomy" id="1314781"/>
    <lineage>
        <taxon>Eukaryota</taxon>
        <taxon>Fungi</taxon>
        <taxon>Dikarya</taxon>
        <taxon>Basidiomycota</taxon>
        <taxon>Agaricomycotina</taxon>
        <taxon>Agaricomycetes</taxon>
        <taxon>Auriculariales</taxon>
        <taxon>Exidiaceae</taxon>
        <taxon>Exidia</taxon>
    </lineage>
</organism>
<gene>
    <name evidence="1" type="ORF">EXIGLDRAFT_693188</name>
</gene>
<dbReference type="OrthoDB" id="185373at2759"/>
<protein>
    <recommendedName>
        <fullName evidence="3">Pentacotripeptide-repeat region of PRORP domain-containing protein</fullName>
    </recommendedName>
</protein>
<dbReference type="AlphaFoldDB" id="A0A165HGV1"/>
<reference evidence="1 2" key="1">
    <citation type="journal article" date="2016" name="Mol. Biol. Evol.">
        <title>Comparative Genomics of Early-Diverging Mushroom-Forming Fungi Provides Insights into the Origins of Lignocellulose Decay Capabilities.</title>
        <authorList>
            <person name="Nagy L.G."/>
            <person name="Riley R."/>
            <person name="Tritt A."/>
            <person name="Adam C."/>
            <person name="Daum C."/>
            <person name="Floudas D."/>
            <person name="Sun H."/>
            <person name="Yadav J.S."/>
            <person name="Pangilinan J."/>
            <person name="Larsson K.H."/>
            <person name="Matsuura K."/>
            <person name="Barry K."/>
            <person name="Labutti K."/>
            <person name="Kuo R."/>
            <person name="Ohm R.A."/>
            <person name="Bhattacharya S.S."/>
            <person name="Shirouzu T."/>
            <person name="Yoshinaga Y."/>
            <person name="Martin F.M."/>
            <person name="Grigoriev I.V."/>
            <person name="Hibbett D.S."/>
        </authorList>
    </citation>
    <scope>NUCLEOTIDE SEQUENCE [LARGE SCALE GENOMIC DNA]</scope>
    <source>
        <strain evidence="1 2">HHB12029</strain>
    </source>
</reference>
<evidence type="ECO:0000313" key="1">
    <source>
        <dbReference type="EMBL" id="KZV91951.1"/>
    </source>
</evidence>
<name>A0A165HGV1_EXIGL</name>
<dbReference type="EMBL" id="KV426017">
    <property type="protein sequence ID" value="KZV91951.1"/>
    <property type="molecule type" value="Genomic_DNA"/>
</dbReference>
<accession>A0A165HGV1</accession>
<dbReference type="InParanoid" id="A0A165HGV1"/>